<dbReference type="OrthoDB" id="8046935at2759"/>
<feature type="transmembrane region" description="Helical" evidence="8">
    <location>
        <begin position="583"/>
        <end position="606"/>
    </location>
</feature>
<feature type="transmembrane region" description="Helical" evidence="8">
    <location>
        <begin position="389"/>
        <end position="409"/>
    </location>
</feature>
<keyword evidence="2" id="KW-1003">Cell membrane</keyword>
<accession>A0A811VD70</accession>
<evidence type="ECO:0000313" key="9">
    <source>
        <dbReference type="EMBL" id="CAD7013825.1"/>
    </source>
</evidence>
<keyword evidence="7" id="KW-0325">Glycoprotein</keyword>
<evidence type="ECO:0000256" key="4">
    <source>
        <dbReference type="ARBA" id="ARBA00022989"/>
    </source>
</evidence>
<feature type="transmembrane region" description="Helical" evidence="8">
    <location>
        <begin position="319"/>
        <end position="342"/>
    </location>
</feature>
<reference evidence="9" key="1">
    <citation type="submission" date="2020-11" db="EMBL/GenBank/DDBJ databases">
        <authorList>
            <person name="Whitehead M."/>
        </authorList>
    </citation>
    <scope>NUCLEOTIDE SEQUENCE</scope>
    <source>
        <strain evidence="9">EGII</strain>
    </source>
</reference>
<comment type="caution">
    <text evidence="9">The sequence shown here is derived from an EMBL/GenBank/DDBJ whole genome shotgun (WGS) entry which is preliminary data.</text>
</comment>
<organism evidence="9 10">
    <name type="scientific">Ceratitis capitata</name>
    <name type="common">Mediterranean fruit fly</name>
    <name type="synonym">Tephritis capitata</name>
    <dbReference type="NCBI Taxonomy" id="7213"/>
    <lineage>
        <taxon>Eukaryota</taxon>
        <taxon>Metazoa</taxon>
        <taxon>Ecdysozoa</taxon>
        <taxon>Arthropoda</taxon>
        <taxon>Hexapoda</taxon>
        <taxon>Insecta</taxon>
        <taxon>Pterygota</taxon>
        <taxon>Neoptera</taxon>
        <taxon>Endopterygota</taxon>
        <taxon>Diptera</taxon>
        <taxon>Brachycera</taxon>
        <taxon>Muscomorpha</taxon>
        <taxon>Tephritoidea</taxon>
        <taxon>Tephritidae</taxon>
        <taxon>Ceratitis</taxon>
        <taxon>Ceratitis</taxon>
    </lineage>
</organism>
<dbReference type="InterPro" id="IPR052192">
    <property type="entry name" value="Insect_Ionotropic_Sensory_Rcpt"/>
</dbReference>
<evidence type="ECO:0000256" key="2">
    <source>
        <dbReference type="ARBA" id="ARBA00022475"/>
    </source>
</evidence>
<evidence type="ECO:0000256" key="1">
    <source>
        <dbReference type="ARBA" id="ARBA00004651"/>
    </source>
</evidence>
<dbReference type="PANTHER" id="PTHR42643">
    <property type="entry name" value="IONOTROPIC RECEPTOR 20A-RELATED"/>
    <property type="match status" value="1"/>
</dbReference>
<keyword evidence="3 8" id="KW-0812">Transmembrane</keyword>
<proteinExistence type="predicted"/>
<comment type="subcellular location">
    <subcellularLocation>
        <location evidence="1">Cell membrane</location>
        <topology evidence="1">Multi-pass membrane protein</topology>
    </subcellularLocation>
</comment>
<dbReference type="GO" id="GO:0005886">
    <property type="term" value="C:plasma membrane"/>
    <property type="evidence" value="ECO:0007669"/>
    <property type="project" value="UniProtKB-SubCell"/>
</dbReference>
<dbReference type="AlphaFoldDB" id="A0A811VD70"/>
<keyword evidence="6" id="KW-0675">Receptor</keyword>
<evidence type="ECO:0000256" key="6">
    <source>
        <dbReference type="ARBA" id="ARBA00023170"/>
    </source>
</evidence>
<evidence type="ECO:0000256" key="5">
    <source>
        <dbReference type="ARBA" id="ARBA00023136"/>
    </source>
</evidence>
<name>A0A811VD70_CERCA</name>
<keyword evidence="5 8" id="KW-0472">Membrane</keyword>
<protein>
    <submittedName>
        <fullName evidence="9">(Mediterranean fruit fly) hypothetical protein</fullName>
    </submittedName>
</protein>
<keyword evidence="4 8" id="KW-1133">Transmembrane helix</keyword>
<dbReference type="EMBL" id="CAJHJT010000056">
    <property type="protein sequence ID" value="CAD7013825.1"/>
    <property type="molecule type" value="Genomic_DNA"/>
</dbReference>
<evidence type="ECO:0000313" key="10">
    <source>
        <dbReference type="Proteomes" id="UP000606786"/>
    </source>
</evidence>
<evidence type="ECO:0000256" key="8">
    <source>
        <dbReference type="SAM" id="Phobius"/>
    </source>
</evidence>
<keyword evidence="10" id="KW-1185">Reference proteome</keyword>
<dbReference type="Proteomes" id="UP000606786">
    <property type="component" value="Unassembled WGS sequence"/>
</dbReference>
<gene>
    <name evidence="9" type="ORF">CCAP1982_LOCUS21845</name>
</gene>
<evidence type="ECO:0000256" key="3">
    <source>
        <dbReference type="ARBA" id="ARBA00022692"/>
    </source>
</evidence>
<dbReference type="PANTHER" id="PTHR42643:SF41">
    <property type="entry name" value="IONOTROPIC RECEPTOR 20A-RELATED"/>
    <property type="match status" value="1"/>
</dbReference>
<evidence type="ECO:0000256" key="7">
    <source>
        <dbReference type="ARBA" id="ARBA00023180"/>
    </source>
</evidence>
<sequence>MSYLLQAVLLLSYFNGNNAKLLATLKSEIENRALLNMIEQVYEEETFETIFLLKGVARSCVSTNELETRTKIPLILATVNAKKDKLKNRFNSKILAIVCLPDEQQPPQSQLLKVLAANLQHRRQTRILLYHPAIKASAELLALLSVYLEEHYMTKVIAFFDASSAVPFAPHFYRYHPFPSSHWQLVPLNPTQNYFLPHENNLQGRTFVTQPSQILPRCIVLMDSAGVLRLSGYVGYLMNTFVAKHNITLRFLYPVKAGELVHLTALLKYVTNGTIDFAVTLVPLFYDLSETYPLLAYPLETIRWFIVLPCPQPLAYAEIYKIVITAHVFGALLIFSLLFSLIDTVIKHLFYTSHAEFGFVNILVNENIFRGIFGLSFLIRRRPVLSLKILYLFLMLLGLFVSNMYSAYFQTLFTSPPLQEEIQTFDDMRRTGLKLMVDRNEIKSIVDSFAFISNKTFQNILQLEDTGTFQRHRRDYDNTYGYTMPESLWPIFKAQQETYDSHIFCLAPSLQLFSGMSLGAPLAENSYLTAPLSMLILRVIETGLLAHWRTRTFLDLVESKQLFFKRPAQKQLFHDISVNDVQFPFYMLLGGLFGSSILFTLEIYTFKLRKSQKQRS</sequence>